<sequence>MKNVLSSETTSTFIFPITEPYPNRERMVLPIKEPHPNRESNNGNVTYMTPADLQQAYDNVLETAVSESLRRKEILSRNPRESGSGSTEMLAPSLQQQQHDQQQQQLGPIIHIPLPYCVMCSPFQSESSLQYQHLQLPEIYQANRGTSELLPQSTCSNGGWQSHEYVLPPFEWFLPPAKVELGFLSSSSTCEQNVTSEIVPTRQETHFAPIVSSSSEDMQSADEFTSENGSLSSTAAEVQQFLFRDDLSSEDSKTTSVSFQASCEITKVDKACQTDDWLYFPPVSSDRSSPYVSSEGVLLPELFEDFMCV</sequence>
<evidence type="ECO:0000256" key="1">
    <source>
        <dbReference type="SAM" id="MobiDB-lite"/>
    </source>
</evidence>
<evidence type="ECO:0000313" key="3">
    <source>
        <dbReference type="Proteomes" id="UP000054843"/>
    </source>
</evidence>
<keyword evidence="3" id="KW-1185">Reference proteome</keyword>
<proteinExistence type="predicted"/>
<accession>A0A0V1M668</accession>
<organism evidence="2 3">
    <name type="scientific">Trichinella papuae</name>
    <dbReference type="NCBI Taxonomy" id="268474"/>
    <lineage>
        <taxon>Eukaryota</taxon>
        <taxon>Metazoa</taxon>
        <taxon>Ecdysozoa</taxon>
        <taxon>Nematoda</taxon>
        <taxon>Enoplea</taxon>
        <taxon>Dorylaimia</taxon>
        <taxon>Trichinellida</taxon>
        <taxon>Trichinellidae</taxon>
        <taxon>Trichinella</taxon>
    </lineage>
</organism>
<gene>
    <name evidence="2" type="ORF">T10_11438</name>
</gene>
<name>A0A0V1M668_9BILA</name>
<feature type="compositionally biased region" description="Basic and acidic residues" evidence="1">
    <location>
        <begin position="71"/>
        <end position="80"/>
    </location>
</feature>
<dbReference type="Proteomes" id="UP000054843">
    <property type="component" value="Unassembled WGS sequence"/>
</dbReference>
<evidence type="ECO:0000313" key="2">
    <source>
        <dbReference type="EMBL" id="KRZ67208.1"/>
    </source>
</evidence>
<protein>
    <submittedName>
        <fullName evidence="2">Uncharacterized protein</fullName>
    </submittedName>
</protein>
<reference evidence="2 3" key="1">
    <citation type="submission" date="2015-01" db="EMBL/GenBank/DDBJ databases">
        <title>Evolution of Trichinella species and genotypes.</title>
        <authorList>
            <person name="Korhonen P.K."/>
            <person name="Edoardo P."/>
            <person name="Giuseppe L.R."/>
            <person name="Gasser R.B."/>
        </authorList>
    </citation>
    <scope>NUCLEOTIDE SEQUENCE [LARGE SCALE GENOMIC DNA]</scope>
    <source>
        <strain evidence="2">ISS1980</strain>
    </source>
</reference>
<feature type="compositionally biased region" description="Low complexity" evidence="1">
    <location>
        <begin position="95"/>
        <end position="104"/>
    </location>
</feature>
<dbReference type="AlphaFoldDB" id="A0A0V1M668"/>
<dbReference type="OrthoDB" id="5920612at2759"/>
<dbReference type="EMBL" id="JYDO01000205">
    <property type="protein sequence ID" value="KRZ67208.1"/>
    <property type="molecule type" value="Genomic_DNA"/>
</dbReference>
<comment type="caution">
    <text evidence="2">The sequence shown here is derived from an EMBL/GenBank/DDBJ whole genome shotgun (WGS) entry which is preliminary data.</text>
</comment>
<feature type="region of interest" description="Disordered" evidence="1">
    <location>
        <begin position="71"/>
        <end position="104"/>
    </location>
</feature>